<evidence type="ECO:0000313" key="3">
    <source>
        <dbReference type="Proteomes" id="UP000758155"/>
    </source>
</evidence>
<comment type="caution">
    <text evidence="2">The sequence shown here is derived from an EMBL/GenBank/DDBJ whole genome shotgun (WGS) entry which is preliminary data.</text>
</comment>
<organism evidence="2 3">
    <name type="scientific">Didymella heteroderae</name>
    <dbReference type="NCBI Taxonomy" id="1769908"/>
    <lineage>
        <taxon>Eukaryota</taxon>
        <taxon>Fungi</taxon>
        <taxon>Dikarya</taxon>
        <taxon>Ascomycota</taxon>
        <taxon>Pezizomycotina</taxon>
        <taxon>Dothideomycetes</taxon>
        <taxon>Pleosporomycetidae</taxon>
        <taxon>Pleosporales</taxon>
        <taxon>Pleosporineae</taxon>
        <taxon>Didymellaceae</taxon>
        <taxon>Didymella</taxon>
    </lineage>
</organism>
<feature type="compositionally biased region" description="Basic and acidic residues" evidence="1">
    <location>
        <begin position="538"/>
        <end position="563"/>
    </location>
</feature>
<feature type="region of interest" description="Disordered" evidence="1">
    <location>
        <begin position="772"/>
        <end position="895"/>
    </location>
</feature>
<keyword evidence="3" id="KW-1185">Reference proteome</keyword>
<feature type="compositionally biased region" description="Polar residues" evidence="1">
    <location>
        <begin position="608"/>
        <end position="617"/>
    </location>
</feature>
<dbReference type="OrthoDB" id="3795193at2759"/>
<sequence>MNPINDPISDLFDFNAFDENGQDISLIADRHLFDKGPDLFHLGFLDSADQSMAVPSSGNRVDLFALTTPEENYIHPVSGREFFDNNLDLFTGENFGAGPSNFAPIDEPSSQFIAQRIGDGFGLSLDPVHSQMLALTMAPAMMFDQTQSPPRIVLTTLEEQQQWQAFKNQQPRLYQLQAQAPQPQQVAAVQQWGNVEAEIGLELQSPFQPPVNELDPLNFQDFPRLERVSQSPRQMSNPSHRTILSDQQIHLQQKAESVAHVHPSIESPPTNTAFSRDETHSEFSPHCLGTRNERRSLSFPPATSEQTPRTESAGLAFASLEDAEAAMPSRYIENAWEAPFPDQTIPTTREERAKYVLDMFEAFKDCSECKDNKNGNSFVKRWSGGPGSYYNLHAMEKVCWYILDIAERLHTEGPQSTNLYCEEALKKLKASRNMNFDQRIHHVCAMLRYSKFLCDQLMKGEGLEALVGAPKLKMSGATTMQVQNQRRQKWIVHGRTEESLHSNGNEVDEQDEDGEIRPSRRKTKPETKRPAPAKPLAKLKDRPVDISRDESNNDEESAHRRQSDPSVNRAGYGYDVDMDDEPPQVIAAVLRQPTTFPPPPSKPRHSQRGLQSTVSAGTPTPVASSLAASASSPTPSFQSSITPTPSPASANLPKSATKTKQTARFEKQKADKQRKNREAKLAATRAAAKVQAIAAETETSEKVRKTQFVNSTTKGGDANKAETTKIATKKTKTKTGIRKRPIGLTETDSGDDEPALKDKRQRTYKELLAEWMIRNDGSNDDDIREAGYAHESGRLSDTEESDSDKNADNDDDDGENMEENNGAENDANDNDRGHGDQEADTSKGTKSGPRGDAKGKSIRRRKPTPESEPEFDADAASESELEPATKPKPKHDAKG</sequence>
<feature type="compositionally biased region" description="Polar residues" evidence="1">
    <location>
        <begin position="301"/>
        <end position="310"/>
    </location>
</feature>
<feature type="region of interest" description="Disordered" evidence="1">
    <location>
        <begin position="261"/>
        <end position="312"/>
    </location>
</feature>
<feature type="compositionally biased region" description="Polar residues" evidence="1">
    <location>
        <begin position="652"/>
        <end position="662"/>
    </location>
</feature>
<feature type="region of interest" description="Disordered" evidence="1">
    <location>
        <begin position="495"/>
        <end position="579"/>
    </location>
</feature>
<feature type="compositionally biased region" description="Low complexity" evidence="1">
    <location>
        <begin position="618"/>
        <end position="650"/>
    </location>
</feature>
<name>A0A9P5C0R5_9PLEO</name>
<evidence type="ECO:0000256" key="1">
    <source>
        <dbReference type="SAM" id="MobiDB-lite"/>
    </source>
</evidence>
<feature type="region of interest" description="Disordered" evidence="1">
    <location>
        <begin position="591"/>
        <end position="683"/>
    </location>
</feature>
<dbReference type="AlphaFoldDB" id="A0A9P5C0R5"/>
<dbReference type="Proteomes" id="UP000758155">
    <property type="component" value="Unassembled WGS sequence"/>
</dbReference>
<feature type="compositionally biased region" description="Basic and acidic residues" evidence="1">
    <location>
        <begin position="663"/>
        <end position="680"/>
    </location>
</feature>
<feature type="compositionally biased region" description="Basic and acidic residues" evidence="1">
    <location>
        <begin position="784"/>
        <end position="808"/>
    </location>
</feature>
<reference evidence="2" key="1">
    <citation type="submission" date="2019-04" db="EMBL/GenBank/DDBJ databases">
        <title>Sequencing of skin fungus with MAO and IRED activity.</title>
        <authorList>
            <person name="Marsaioli A.J."/>
            <person name="Bonatto J.M.C."/>
            <person name="Reis Junior O."/>
        </authorList>
    </citation>
    <scope>NUCLEOTIDE SEQUENCE</scope>
    <source>
        <strain evidence="2">28M1</strain>
    </source>
</reference>
<gene>
    <name evidence="2" type="ORF">E8E12_000292</name>
</gene>
<feature type="compositionally biased region" description="Basic and acidic residues" evidence="1">
    <location>
        <begin position="829"/>
        <end position="855"/>
    </location>
</feature>
<protein>
    <submittedName>
        <fullName evidence="2">Uncharacterized protein</fullName>
    </submittedName>
</protein>
<feature type="region of interest" description="Disordered" evidence="1">
    <location>
        <begin position="696"/>
        <end position="759"/>
    </location>
</feature>
<feature type="compositionally biased region" description="Acidic residues" evidence="1">
    <location>
        <begin position="809"/>
        <end position="818"/>
    </location>
</feature>
<evidence type="ECO:0000313" key="2">
    <source>
        <dbReference type="EMBL" id="KAF3038605.1"/>
    </source>
</evidence>
<feature type="compositionally biased region" description="Basic residues" evidence="1">
    <location>
        <begin position="727"/>
        <end position="741"/>
    </location>
</feature>
<proteinExistence type="predicted"/>
<dbReference type="EMBL" id="SWKV01000035">
    <property type="protein sequence ID" value="KAF3038605.1"/>
    <property type="molecule type" value="Genomic_DNA"/>
</dbReference>
<feature type="compositionally biased region" description="Acidic residues" evidence="1">
    <location>
        <begin position="867"/>
        <end position="881"/>
    </location>
</feature>
<accession>A0A9P5C0R5</accession>